<dbReference type="EMBL" id="JAXOTQ010000023">
    <property type="protein sequence ID" value="MDZ5491575.1"/>
    <property type="molecule type" value="Genomic_DNA"/>
</dbReference>
<comment type="caution">
    <text evidence="2">The sequence shown here is derived from an EMBL/GenBank/DDBJ whole genome shotgun (WGS) entry which is preliminary data.</text>
</comment>
<accession>A0ABU5JG35</accession>
<protein>
    <submittedName>
        <fullName evidence="2">Uncharacterized protein</fullName>
    </submittedName>
</protein>
<sequence length="98" mass="9505">MTAPTAVLRTLPALDPAAWAPSVAAAWSATAAVTSVYAAPAAAAPPAVAPGGPAEVFARAARHGDAHVVKLADAVLDAHAATGDDRVLAAAGYAGQLI</sequence>
<name>A0ABU5JG35_9ACTN</name>
<evidence type="ECO:0000313" key="3">
    <source>
        <dbReference type="Proteomes" id="UP001290101"/>
    </source>
</evidence>
<proteinExistence type="predicted"/>
<gene>
    <name evidence="2" type="ORF">U2F25_19280</name>
</gene>
<keyword evidence="3" id="KW-1185">Reference proteome</keyword>
<feature type="chain" id="PRO_5047259363" evidence="1">
    <location>
        <begin position="32"/>
        <end position="98"/>
    </location>
</feature>
<organism evidence="2 3">
    <name type="scientific">Micromonospora sicca</name>
    <dbReference type="NCBI Taxonomy" id="2202420"/>
    <lineage>
        <taxon>Bacteria</taxon>
        <taxon>Bacillati</taxon>
        <taxon>Actinomycetota</taxon>
        <taxon>Actinomycetes</taxon>
        <taxon>Micromonosporales</taxon>
        <taxon>Micromonosporaceae</taxon>
        <taxon>Micromonospora</taxon>
    </lineage>
</organism>
<dbReference type="Proteomes" id="UP001290101">
    <property type="component" value="Unassembled WGS sequence"/>
</dbReference>
<dbReference type="RefSeq" id="WP_322441494.1">
    <property type="nucleotide sequence ID" value="NZ_JAXOTQ010000023.1"/>
</dbReference>
<evidence type="ECO:0000256" key="1">
    <source>
        <dbReference type="SAM" id="SignalP"/>
    </source>
</evidence>
<feature type="signal peptide" evidence="1">
    <location>
        <begin position="1"/>
        <end position="31"/>
    </location>
</feature>
<reference evidence="2 3" key="1">
    <citation type="submission" date="2023-12" db="EMBL/GenBank/DDBJ databases">
        <title>Micromonospora sp. nov., isolated from Atacama Desert.</title>
        <authorList>
            <person name="Carro L."/>
            <person name="Golinska P."/>
            <person name="Klenk H.-P."/>
            <person name="Goodfellow M."/>
        </authorList>
    </citation>
    <scope>NUCLEOTIDE SEQUENCE [LARGE SCALE GENOMIC DNA]</scope>
    <source>
        <strain evidence="2 3">4G53</strain>
    </source>
</reference>
<evidence type="ECO:0000313" key="2">
    <source>
        <dbReference type="EMBL" id="MDZ5491575.1"/>
    </source>
</evidence>
<keyword evidence="1" id="KW-0732">Signal</keyword>